<accession>A0AAD5ZQ78</accession>
<sequence length="93" mass="10609">MLGGVTDQNIVNTSLEKFKKVLEVYEVQLSKSKYLAGDFVSLADLRYFALTFNLTLTPYASVLDPYPHVKAWWESLLTRLEIKKVINIKKGSI</sequence>
<evidence type="ECO:0000259" key="5">
    <source>
        <dbReference type="PROSITE" id="PS50405"/>
    </source>
</evidence>
<dbReference type="Pfam" id="PF00043">
    <property type="entry name" value="GST_C"/>
    <property type="match status" value="1"/>
</dbReference>
<dbReference type="PANTHER" id="PTHR43900">
    <property type="entry name" value="GLUTATHIONE S-TRANSFERASE RHO"/>
    <property type="match status" value="1"/>
</dbReference>
<dbReference type="GO" id="GO:0009636">
    <property type="term" value="P:response to toxic substance"/>
    <property type="evidence" value="ECO:0007669"/>
    <property type="project" value="UniProtKB-ARBA"/>
</dbReference>
<dbReference type="GO" id="GO:0006749">
    <property type="term" value="P:glutathione metabolic process"/>
    <property type="evidence" value="ECO:0007669"/>
    <property type="project" value="TreeGrafter"/>
</dbReference>
<protein>
    <recommendedName>
        <fullName evidence="2">glutathione transferase</fullName>
        <ecNumber evidence="2">2.5.1.18</ecNumber>
    </recommendedName>
</protein>
<dbReference type="GO" id="GO:0005737">
    <property type="term" value="C:cytoplasm"/>
    <property type="evidence" value="ECO:0007669"/>
    <property type="project" value="TreeGrafter"/>
</dbReference>
<dbReference type="Proteomes" id="UP001210211">
    <property type="component" value="Unassembled WGS sequence"/>
</dbReference>
<dbReference type="EMBL" id="JAMRDG010000001">
    <property type="protein sequence ID" value="KAJ3702020.1"/>
    <property type="molecule type" value="Genomic_DNA"/>
</dbReference>
<comment type="catalytic activity">
    <reaction evidence="4">
        <text>RX + glutathione = an S-substituted glutathione + a halide anion + H(+)</text>
        <dbReference type="Rhea" id="RHEA:16437"/>
        <dbReference type="ChEBI" id="CHEBI:15378"/>
        <dbReference type="ChEBI" id="CHEBI:16042"/>
        <dbReference type="ChEBI" id="CHEBI:17792"/>
        <dbReference type="ChEBI" id="CHEBI:57925"/>
        <dbReference type="ChEBI" id="CHEBI:90779"/>
        <dbReference type="EC" id="2.5.1.18"/>
    </reaction>
</comment>
<dbReference type="InterPro" id="IPR010987">
    <property type="entry name" value="Glutathione-S-Trfase_C-like"/>
</dbReference>
<dbReference type="InterPro" id="IPR036282">
    <property type="entry name" value="Glutathione-S-Trfase_C_sf"/>
</dbReference>
<evidence type="ECO:0000256" key="3">
    <source>
        <dbReference type="ARBA" id="ARBA00022679"/>
    </source>
</evidence>
<dbReference type="GO" id="GO:0043295">
    <property type="term" value="F:glutathione binding"/>
    <property type="evidence" value="ECO:0007669"/>
    <property type="project" value="TreeGrafter"/>
</dbReference>
<dbReference type="PANTHER" id="PTHR43900:SF49">
    <property type="entry name" value="GLUTATHIONE S-TRANSFERASE GSTF1-RELATED"/>
    <property type="match status" value="1"/>
</dbReference>
<keyword evidence="3" id="KW-0808">Transferase</keyword>
<dbReference type="Gene3D" id="1.20.1050.10">
    <property type="match status" value="1"/>
</dbReference>
<reference evidence="6 7" key="1">
    <citation type="journal article" date="2022" name="Cell">
        <title>Repeat-based holocentromeres influence genome architecture and karyotype evolution.</title>
        <authorList>
            <person name="Hofstatter P.G."/>
            <person name="Thangavel G."/>
            <person name="Lux T."/>
            <person name="Neumann P."/>
            <person name="Vondrak T."/>
            <person name="Novak P."/>
            <person name="Zhang M."/>
            <person name="Costa L."/>
            <person name="Castellani M."/>
            <person name="Scott A."/>
            <person name="Toegelov H."/>
            <person name="Fuchs J."/>
            <person name="Mata-Sucre Y."/>
            <person name="Dias Y."/>
            <person name="Vanzela A.L.L."/>
            <person name="Huettel B."/>
            <person name="Almeida C.C.S."/>
            <person name="Simkova H."/>
            <person name="Souza G."/>
            <person name="Pedrosa-Harand A."/>
            <person name="Macas J."/>
            <person name="Mayer K.F.X."/>
            <person name="Houben A."/>
            <person name="Marques A."/>
        </authorList>
    </citation>
    <scope>NUCLEOTIDE SEQUENCE [LARGE SCALE GENOMIC DNA]</scope>
    <source>
        <strain evidence="6">RhyTen1mFocal</strain>
    </source>
</reference>
<evidence type="ECO:0000313" key="6">
    <source>
        <dbReference type="EMBL" id="KAJ3702020.1"/>
    </source>
</evidence>
<dbReference type="FunFam" id="1.20.1050.10:FF:000004">
    <property type="entry name" value="Glutathione S-transferase F2"/>
    <property type="match status" value="1"/>
</dbReference>
<comment type="caution">
    <text evidence="6">The sequence shown here is derived from an EMBL/GenBank/DDBJ whole genome shotgun (WGS) entry which is preliminary data.</text>
</comment>
<evidence type="ECO:0000256" key="1">
    <source>
        <dbReference type="ARBA" id="ARBA00010128"/>
    </source>
</evidence>
<dbReference type="PROSITE" id="PS50405">
    <property type="entry name" value="GST_CTER"/>
    <property type="match status" value="1"/>
</dbReference>
<dbReference type="EC" id="2.5.1.18" evidence="2"/>
<keyword evidence="7" id="KW-1185">Reference proteome</keyword>
<name>A0AAD5ZQ78_9POAL</name>
<organism evidence="6 7">
    <name type="scientific">Rhynchospora tenuis</name>
    <dbReference type="NCBI Taxonomy" id="198213"/>
    <lineage>
        <taxon>Eukaryota</taxon>
        <taxon>Viridiplantae</taxon>
        <taxon>Streptophyta</taxon>
        <taxon>Embryophyta</taxon>
        <taxon>Tracheophyta</taxon>
        <taxon>Spermatophyta</taxon>
        <taxon>Magnoliopsida</taxon>
        <taxon>Liliopsida</taxon>
        <taxon>Poales</taxon>
        <taxon>Cyperaceae</taxon>
        <taxon>Cyperoideae</taxon>
        <taxon>Rhynchosporeae</taxon>
        <taxon>Rhynchospora</taxon>
    </lineage>
</organism>
<evidence type="ECO:0000256" key="2">
    <source>
        <dbReference type="ARBA" id="ARBA00012452"/>
    </source>
</evidence>
<dbReference type="SUPFAM" id="SSF47616">
    <property type="entry name" value="GST C-terminal domain-like"/>
    <property type="match status" value="1"/>
</dbReference>
<dbReference type="InterPro" id="IPR004046">
    <property type="entry name" value="GST_C"/>
</dbReference>
<gene>
    <name evidence="6" type="ORF">LUZ61_005725</name>
</gene>
<evidence type="ECO:0000313" key="7">
    <source>
        <dbReference type="Proteomes" id="UP001210211"/>
    </source>
</evidence>
<evidence type="ECO:0000256" key="4">
    <source>
        <dbReference type="ARBA" id="ARBA00047960"/>
    </source>
</evidence>
<dbReference type="AlphaFoldDB" id="A0AAD5ZQ78"/>
<dbReference type="GO" id="GO:0004364">
    <property type="term" value="F:glutathione transferase activity"/>
    <property type="evidence" value="ECO:0007669"/>
    <property type="project" value="UniProtKB-EC"/>
</dbReference>
<feature type="domain" description="GST C-terminal" evidence="5">
    <location>
        <begin position="1"/>
        <end position="93"/>
    </location>
</feature>
<proteinExistence type="inferred from homology"/>
<comment type="similarity">
    <text evidence="1">Belongs to the GST superfamily. Phi family.</text>
</comment>